<dbReference type="EMBL" id="CACSLK010004199">
    <property type="protein sequence ID" value="CAA0809936.1"/>
    <property type="molecule type" value="Genomic_DNA"/>
</dbReference>
<evidence type="ECO:0000313" key="3">
    <source>
        <dbReference type="EMBL" id="CAA0809936.1"/>
    </source>
</evidence>
<feature type="region of interest" description="Disordered" evidence="1">
    <location>
        <begin position="1"/>
        <end position="22"/>
    </location>
</feature>
<dbReference type="PANTHER" id="PTHR47481">
    <property type="match status" value="1"/>
</dbReference>
<reference evidence="3" key="1">
    <citation type="submission" date="2019-12" db="EMBL/GenBank/DDBJ databases">
        <authorList>
            <person name="Scholes J."/>
        </authorList>
    </citation>
    <scope>NUCLEOTIDE SEQUENCE</scope>
</reference>
<proteinExistence type="predicted"/>
<feature type="domain" description="Retrovirus-related Pol polyprotein from transposon TNT 1-94-like beta-barrel" evidence="2">
    <location>
        <begin position="334"/>
        <end position="411"/>
    </location>
</feature>
<protein>
    <recommendedName>
        <fullName evidence="2">Retrovirus-related Pol polyprotein from transposon TNT 1-94-like beta-barrel domain-containing protein</fullName>
    </recommendedName>
</protein>
<accession>A0A9N7MH16</accession>
<keyword evidence="4" id="KW-1185">Reference proteome</keyword>
<organism evidence="3 4">
    <name type="scientific">Striga hermonthica</name>
    <name type="common">Purple witchweed</name>
    <name type="synonym">Buchnera hermonthica</name>
    <dbReference type="NCBI Taxonomy" id="68872"/>
    <lineage>
        <taxon>Eukaryota</taxon>
        <taxon>Viridiplantae</taxon>
        <taxon>Streptophyta</taxon>
        <taxon>Embryophyta</taxon>
        <taxon>Tracheophyta</taxon>
        <taxon>Spermatophyta</taxon>
        <taxon>Magnoliopsida</taxon>
        <taxon>eudicotyledons</taxon>
        <taxon>Gunneridae</taxon>
        <taxon>Pentapetalae</taxon>
        <taxon>asterids</taxon>
        <taxon>lamiids</taxon>
        <taxon>Lamiales</taxon>
        <taxon>Orobanchaceae</taxon>
        <taxon>Buchnereae</taxon>
        <taxon>Striga</taxon>
    </lineage>
</organism>
<dbReference type="AlphaFoldDB" id="A0A9N7MH16"/>
<evidence type="ECO:0000256" key="1">
    <source>
        <dbReference type="SAM" id="MobiDB-lite"/>
    </source>
</evidence>
<dbReference type="Proteomes" id="UP001153555">
    <property type="component" value="Unassembled WGS sequence"/>
</dbReference>
<feature type="region of interest" description="Disordered" evidence="1">
    <location>
        <begin position="239"/>
        <end position="293"/>
    </location>
</feature>
<dbReference type="Pfam" id="PF14223">
    <property type="entry name" value="Retrotran_gag_2"/>
    <property type="match status" value="1"/>
</dbReference>
<sequence>MSTDSSSSSTTSSTISSSSSTTTFAPIPVHHAVRLRLSKTNYTLWRAQLLPFLRGSDLLGYLDGSIAAPSKYVPSSTAEGAELISNPAYTRWYNQDQQILSGMLSSITEEMLPDVVDAATSKEAWDTLQRMFSSANRARAVQVRLELVNTKKRDLTAADYFRKIKGYATELAAAGNHLSDDEITAYLLAGLPPDYDPYVTSITNRSDRVTIDDAYNYLLAFEARQLQYQAEAKINVGSTANYAGRGGPSRGRGRGTPSTRARGRGGFALTNQGRGSRGPPFSTDRPNRGPPCQICGRSGHTAIRCWYRMDESYQDDPPSAAVAATSSYKIDPNWYVDTGATDHIINDLDRLTFREQYHGNDTVQVGNGAGLNIWHTGSCSINTANRPLNLKNVLHVPNISKHLLSVHKLARDNNVVFEFHPYHFLIKDRATKQVLLDGRCEPGLYPINPSAVVSSKQAFVGVKASPNQWNARFGHPSTPVVKYILRLHNLPCVQESMHADQQTRENPGWLETQGSTSAASQLPYMNCPWAPQNHRYLRQLHLCHLILNQLHI</sequence>
<gene>
    <name evidence="3" type="ORF">SHERM_11845</name>
</gene>
<dbReference type="OrthoDB" id="1912561at2759"/>
<evidence type="ECO:0000259" key="2">
    <source>
        <dbReference type="Pfam" id="PF22936"/>
    </source>
</evidence>
<dbReference type="PANTHER" id="PTHR47481:SF22">
    <property type="entry name" value="RETROTRANSPOSON GAG DOMAIN-CONTAINING PROTEIN"/>
    <property type="match status" value="1"/>
</dbReference>
<evidence type="ECO:0000313" key="4">
    <source>
        <dbReference type="Proteomes" id="UP001153555"/>
    </source>
</evidence>
<comment type="caution">
    <text evidence="3">The sequence shown here is derived from an EMBL/GenBank/DDBJ whole genome shotgun (WGS) entry which is preliminary data.</text>
</comment>
<dbReference type="InterPro" id="IPR054722">
    <property type="entry name" value="PolX-like_BBD"/>
</dbReference>
<name>A0A9N7MH16_STRHE</name>
<dbReference type="Pfam" id="PF22936">
    <property type="entry name" value="Pol_BBD"/>
    <property type="match status" value="1"/>
</dbReference>